<evidence type="ECO:0000256" key="6">
    <source>
        <dbReference type="ARBA" id="ARBA00022892"/>
    </source>
</evidence>
<evidence type="ECO:0000256" key="2">
    <source>
        <dbReference type="ARBA" id="ARBA00007891"/>
    </source>
</evidence>
<comment type="subcellular location">
    <subcellularLocation>
        <location evidence="1">Endoplasmic reticulum membrane</location>
        <topology evidence="1">Single-pass type IV membrane protein</topology>
    </subcellularLocation>
</comment>
<reference evidence="12" key="1">
    <citation type="submission" date="2021-03" db="EMBL/GenBank/DDBJ databases">
        <authorList>
            <person name="Tagirdzhanova G."/>
        </authorList>
    </citation>
    <scope>NUCLEOTIDE SEQUENCE</scope>
</reference>
<evidence type="ECO:0000256" key="11">
    <source>
        <dbReference type="SAM" id="Phobius"/>
    </source>
</evidence>
<keyword evidence="5" id="KW-0256">Endoplasmic reticulum</keyword>
<evidence type="ECO:0000256" key="9">
    <source>
        <dbReference type="ARBA" id="ARBA00023136"/>
    </source>
</evidence>
<evidence type="ECO:0000256" key="4">
    <source>
        <dbReference type="ARBA" id="ARBA00022692"/>
    </source>
</evidence>
<feature type="region of interest" description="Disordered" evidence="10">
    <location>
        <begin position="102"/>
        <end position="180"/>
    </location>
</feature>
<evidence type="ECO:0000313" key="12">
    <source>
        <dbReference type="EMBL" id="CAF9902913.1"/>
    </source>
</evidence>
<dbReference type="GO" id="GO:0031201">
    <property type="term" value="C:SNARE complex"/>
    <property type="evidence" value="ECO:0007669"/>
    <property type="project" value="TreeGrafter"/>
</dbReference>
<dbReference type="EMBL" id="CAJPDS010000001">
    <property type="protein sequence ID" value="CAF9902913.1"/>
    <property type="molecule type" value="Genomic_DNA"/>
</dbReference>
<accession>A0A8H3ED55</accession>
<dbReference type="GO" id="GO:0005484">
    <property type="term" value="F:SNAP receptor activity"/>
    <property type="evidence" value="ECO:0007669"/>
    <property type="project" value="TreeGrafter"/>
</dbReference>
<evidence type="ECO:0000256" key="7">
    <source>
        <dbReference type="ARBA" id="ARBA00022927"/>
    </source>
</evidence>
<keyword evidence="4 11" id="KW-0812">Transmembrane</keyword>
<evidence type="ECO:0000256" key="10">
    <source>
        <dbReference type="SAM" id="MobiDB-lite"/>
    </source>
</evidence>
<keyword evidence="13" id="KW-1185">Reference proteome</keyword>
<dbReference type="OrthoDB" id="3231855at2759"/>
<keyword evidence="8 11" id="KW-1133">Transmembrane helix</keyword>
<dbReference type="GO" id="GO:0005789">
    <property type="term" value="C:endoplasmic reticulum membrane"/>
    <property type="evidence" value="ECO:0007669"/>
    <property type="project" value="UniProtKB-SubCell"/>
</dbReference>
<feature type="transmembrane region" description="Helical" evidence="11">
    <location>
        <begin position="256"/>
        <end position="279"/>
    </location>
</feature>
<feature type="compositionally biased region" description="Polar residues" evidence="10">
    <location>
        <begin position="137"/>
        <end position="151"/>
    </location>
</feature>
<keyword evidence="7" id="KW-0653">Protein transport</keyword>
<comment type="similarity">
    <text evidence="2">Belongs to the USE1 family.</text>
</comment>
<protein>
    <recommendedName>
        <fullName evidence="14">Synaptobrevin</fullName>
    </recommendedName>
</protein>
<dbReference type="Proteomes" id="UP000664521">
    <property type="component" value="Unassembled WGS sequence"/>
</dbReference>
<feature type="compositionally biased region" description="Low complexity" evidence="10">
    <location>
        <begin position="166"/>
        <end position="180"/>
    </location>
</feature>
<comment type="caution">
    <text evidence="12">The sequence shown here is derived from an EMBL/GenBank/DDBJ whole genome shotgun (WGS) entry which is preliminary data.</text>
</comment>
<evidence type="ECO:0008006" key="14">
    <source>
        <dbReference type="Google" id="ProtNLM"/>
    </source>
</evidence>
<keyword evidence="3" id="KW-0813">Transport</keyword>
<keyword evidence="6" id="KW-0931">ER-Golgi transport</keyword>
<dbReference type="InterPro" id="IPR019150">
    <property type="entry name" value="Vesicle_transport_protein_Use1"/>
</dbReference>
<organism evidence="12 13">
    <name type="scientific">Heterodermia speciosa</name>
    <dbReference type="NCBI Taxonomy" id="116794"/>
    <lineage>
        <taxon>Eukaryota</taxon>
        <taxon>Fungi</taxon>
        <taxon>Dikarya</taxon>
        <taxon>Ascomycota</taxon>
        <taxon>Pezizomycotina</taxon>
        <taxon>Lecanoromycetes</taxon>
        <taxon>OSLEUM clade</taxon>
        <taxon>Lecanoromycetidae</taxon>
        <taxon>Caliciales</taxon>
        <taxon>Physciaceae</taxon>
        <taxon>Heterodermia</taxon>
    </lineage>
</organism>
<dbReference type="PANTHER" id="PTHR13050:SF7">
    <property type="entry name" value="VESICLE TRANSPORT PROTEIN USE1"/>
    <property type="match status" value="1"/>
</dbReference>
<keyword evidence="9 11" id="KW-0472">Membrane</keyword>
<evidence type="ECO:0000256" key="1">
    <source>
        <dbReference type="ARBA" id="ARBA00004163"/>
    </source>
</evidence>
<evidence type="ECO:0000256" key="5">
    <source>
        <dbReference type="ARBA" id="ARBA00022824"/>
    </source>
</evidence>
<dbReference type="GO" id="GO:0015031">
    <property type="term" value="P:protein transport"/>
    <property type="evidence" value="ECO:0007669"/>
    <property type="project" value="UniProtKB-KW"/>
</dbReference>
<dbReference type="PANTHER" id="PTHR13050">
    <property type="entry name" value="USE1-LIKE PROTEIN"/>
    <property type="match status" value="1"/>
</dbReference>
<dbReference type="GO" id="GO:0006890">
    <property type="term" value="P:retrograde vesicle-mediated transport, Golgi to endoplasmic reticulum"/>
    <property type="evidence" value="ECO:0007669"/>
    <property type="project" value="TreeGrafter"/>
</dbReference>
<evidence type="ECO:0000256" key="3">
    <source>
        <dbReference type="ARBA" id="ARBA00022448"/>
    </source>
</evidence>
<proteinExistence type="inferred from homology"/>
<evidence type="ECO:0000313" key="13">
    <source>
        <dbReference type="Proteomes" id="UP000664521"/>
    </source>
</evidence>
<name>A0A8H3ED55_9LECA</name>
<feature type="compositionally biased region" description="Acidic residues" evidence="10">
    <location>
        <begin position="114"/>
        <end position="127"/>
    </location>
</feature>
<gene>
    <name evidence="12" type="ORF">HETSPECPRED_000054</name>
</gene>
<evidence type="ECO:0000256" key="8">
    <source>
        <dbReference type="ARBA" id="ARBA00022989"/>
    </source>
</evidence>
<sequence>MSQAATAFDPQSPEINVIDLARALACLERKILSTPPDPRLLYSSHERTKTAANLEYARTLLLRLEHTSSRLKIQSRRQEAQSTLLSQRALLKRITDRLHELDQEDRDWPSDASPPEDDLLLSDDDEPTATGPAPPASMTSNPHTDTQSTLRNRFRPPSPIQADTITPLTPTSPSQNNTNTTTILESASTTQADLTSALTAMATQLKTNSLLFAQTLEADKAAMAQASEALDKNAEGMSVAGKRMGLLRRMNEGKGWWGRMMLYVWIGGLWVLATGLVFVGPKFRF</sequence>
<dbReference type="AlphaFoldDB" id="A0A8H3ED55"/>